<evidence type="ECO:0000313" key="1">
    <source>
        <dbReference type="EMBL" id="KAL2741808.1"/>
    </source>
</evidence>
<name>A0ABD2C9T6_VESMC</name>
<keyword evidence="2" id="KW-1185">Reference proteome</keyword>
<evidence type="ECO:0000313" key="2">
    <source>
        <dbReference type="Proteomes" id="UP001607303"/>
    </source>
</evidence>
<sequence length="79" mass="8829">MRKRGLGSRSREKARVMCYEGVIKGNGKVAMELILTNSNPRYSDDSEILAYGMGLESLIRIEYTSEANTQYTAAMGFVE</sequence>
<dbReference type="AlphaFoldDB" id="A0ABD2C9T6"/>
<dbReference type="EMBL" id="JAYRBN010000058">
    <property type="protein sequence ID" value="KAL2741808.1"/>
    <property type="molecule type" value="Genomic_DNA"/>
</dbReference>
<dbReference type="Proteomes" id="UP001607303">
    <property type="component" value="Unassembled WGS sequence"/>
</dbReference>
<proteinExistence type="predicted"/>
<reference evidence="1 2" key="1">
    <citation type="journal article" date="2024" name="Ann. Entomol. Soc. Am.">
        <title>Genomic analyses of the southern and eastern yellowjacket wasps (Hymenoptera: Vespidae) reveal evolutionary signatures of social life.</title>
        <authorList>
            <person name="Catto M.A."/>
            <person name="Caine P.B."/>
            <person name="Orr S.E."/>
            <person name="Hunt B.G."/>
            <person name="Goodisman M.A.D."/>
        </authorList>
    </citation>
    <scope>NUCLEOTIDE SEQUENCE [LARGE SCALE GENOMIC DNA]</scope>
    <source>
        <strain evidence="1">232</strain>
        <tissue evidence="1">Head and thorax</tissue>
    </source>
</reference>
<protein>
    <submittedName>
        <fullName evidence="1">Uncharacterized protein</fullName>
    </submittedName>
</protein>
<accession>A0ABD2C9T6</accession>
<gene>
    <name evidence="1" type="ORF">V1477_009437</name>
</gene>
<organism evidence="1 2">
    <name type="scientific">Vespula maculifrons</name>
    <name type="common">Eastern yellow jacket</name>
    <name type="synonym">Wasp</name>
    <dbReference type="NCBI Taxonomy" id="7453"/>
    <lineage>
        <taxon>Eukaryota</taxon>
        <taxon>Metazoa</taxon>
        <taxon>Ecdysozoa</taxon>
        <taxon>Arthropoda</taxon>
        <taxon>Hexapoda</taxon>
        <taxon>Insecta</taxon>
        <taxon>Pterygota</taxon>
        <taxon>Neoptera</taxon>
        <taxon>Endopterygota</taxon>
        <taxon>Hymenoptera</taxon>
        <taxon>Apocrita</taxon>
        <taxon>Aculeata</taxon>
        <taxon>Vespoidea</taxon>
        <taxon>Vespidae</taxon>
        <taxon>Vespinae</taxon>
        <taxon>Vespula</taxon>
    </lineage>
</organism>
<comment type="caution">
    <text evidence="1">The sequence shown here is derived from an EMBL/GenBank/DDBJ whole genome shotgun (WGS) entry which is preliminary data.</text>
</comment>